<dbReference type="SUPFAM" id="SSF52540">
    <property type="entry name" value="P-loop containing nucleoside triphosphate hydrolases"/>
    <property type="match status" value="1"/>
</dbReference>
<sequence length="1000" mass="110499">MSPHVLDGIGRLAQILHKFYACLRSQQELGTIRRFFKQSEITAQLEACETELQSLLESFKVHCLSIPTKTIAGLSAGMEQRHEEILELLAAQSDSQSSDTMSLAQNSEMSRSSGALSIVPASPQIFHGRESELEEVVSALMHQQPARISVLGTGGIGKTALALAILHDLRVEQKYCHRYFVSCESANSDVQIISAVGVHLGLEPSRQLSKAIVQYFCDCGPALLVLDNMETPWEPVSTRAKVEDFLSLLTDVPHLALLITMRGAERPGKVKWTRPFLPPLEPISACATRQTFVDIAQEPTAAEEPALTELIELTGNLPIAVGLMANVASFEGYIGALSRWQAENTALLSEGYDKRSNLEKSVIMSLTSPRIKSNPNALDLLSLLSLLPDGISEAELLSTHVPLPAIPKCRSTLLQTSLAFLVDSRLKVVSPIRDYMRTAHPPSLSLTRPLRNHFQELLKVWELYYGLSPRDLVPQLTSNLGNIQSLLLNSLMTEGSAQFDVGVGILTLNRLSEIMLKGWSPLMQYLPGIIESSHDHHLKWRYLCACVDRVDAGNISEADVDALANEGVQYFIQARDPEGQAGAYLTLSSYYDRVGDTPKCLEFNQLGMELAKKIDHPRYQLRALLKRALIESAFGKYHDSIRHLREVQKLARVTGRVNEECSSVADEAIPLCRLGKFTEALECASQGHELLVKNGLQGSDIELGFLDRKAEIHFQKSEYAEARQLTELVVRMTARHRSPYFHANAVRTLAQIDAITGMDDSVILPKLITARQLAAELRWPHALVMCDILQCELDIRAGDVSKAYSALKSFVAEAELDAEIMYLSLESLGELSNGMCDVGDTFHWAAAYFAFAKKTQDLGHTYEALRFFGDIFLAQGDEQTALDVFQAVLDGSTEMDVHRRRADCMSRMGDIFMRRGELDRAKEMWESARPLFVRSSLAKDVSSIDSKLTQLALSIRADHEGFARLLSKLMAPTGQPAAESQDAEAEGSSSLKKAEGAAAH</sequence>
<dbReference type="Proteomes" id="UP001221757">
    <property type="component" value="Unassembled WGS sequence"/>
</dbReference>
<dbReference type="CDD" id="cd21037">
    <property type="entry name" value="MLKL_NTD"/>
    <property type="match status" value="1"/>
</dbReference>
<evidence type="ECO:0000256" key="1">
    <source>
        <dbReference type="SAM" id="MobiDB-lite"/>
    </source>
</evidence>
<name>A0AAD7CUT5_MYCRO</name>
<feature type="domain" description="NB-ARC" evidence="2">
    <location>
        <begin position="130"/>
        <end position="227"/>
    </location>
</feature>
<evidence type="ECO:0000259" key="2">
    <source>
        <dbReference type="Pfam" id="PF00931"/>
    </source>
</evidence>
<dbReference type="Gene3D" id="1.25.40.10">
    <property type="entry name" value="Tetratricopeptide repeat domain"/>
    <property type="match status" value="2"/>
</dbReference>
<evidence type="ECO:0000313" key="3">
    <source>
        <dbReference type="EMBL" id="KAJ7664750.1"/>
    </source>
</evidence>
<reference evidence="3" key="1">
    <citation type="submission" date="2023-03" db="EMBL/GenBank/DDBJ databases">
        <title>Massive genome expansion in bonnet fungi (Mycena s.s.) driven by repeated elements and novel gene families across ecological guilds.</title>
        <authorList>
            <consortium name="Lawrence Berkeley National Laboratory"/>
            <person name="Harder C.B."/>
            <person name="Miyauchi S."/>
            <person name="Viragh M."/>
            <person name="Kuo A."/>
            <person name="Thoen E."/>
            <person name="Andreopoulos B."/>
            <person name="Lu D."/>
            <person name="Skrede I."/>
            <person name="Drula E."/>
            <person name="Henrissat B."/>
            <person name="Morin E."/>
            <person name="Kohler A."/>
            <person name="Barry K."/>
            <person name="LaButti K."/>
            <person name="Morin E."/>
            <person name="Salamov A."/>
            <person name="Lipzen A."/>
            <person name="Mereny Z."/>
            <person name="Hegedus B."/>
            <person name="Baldrian P."/>
            <person name="Stursova M."/>
            <person name="Weitz H."/>
            <person name="Taylor A."/>
            <person name="Grigoriev I.V."/>
            <person name="Nagy L.G."/>
            <person name="Martin F."/>
            <person name="Kauserud H."/>
        </authorList>
    </citation>
    <scope>NUCLEOTIDE SEQUENCE</scope>
    <source>
        <strain evidence="3">CBHHK067</strain>
    </source>
</reference>
<feature type="region of interest" description="Disordered" evidence="1">
    <location>
        <begin position="973"/>
        <end position="1000"/>
    </location>
</feature>
<dbReference type="PANTHER" id="PTHR47691:SF3">
    <property type="entry name" value="HTH-TYPE TRANSCRIPTIONAL REGULATOR RV0890C-RELATED"/>
    <property type="match status" value="1"/>
</dbReference>
<evidence type="ECO:0000313" key="4">
    <source>
        <dbReference type="Proteomes" id="UP001221757"/>
    </source>
</evidence>
<comment type="caution">
    <text evidence="3">The sequence shown here is derived from an EMBL/GenBank/DDBJ whole genome shotgun (WGS) entry which is preliminary data.</text>
</comment>
<keyword evidence="4" id="KW-1185">Reference proteome</keyword>
<dbReference type="EMBL" id="JARKIE010000221">
    <property type="protein sequence ID" value="KAJ7664750.1"/>
    <property type="molecule type" value="Genomic_DNA"/>
</dbReference>
<dbReference type="InterPro" id="IPR011990">
    <property type="entry name" value="TPR-like_helical_dom_sf"/>
</dbReference>
<proteinExistence type="predicted"/>
<dbReference type="AlphaFoldDB" id="A0AAD7CUT5"/>
<dbReference type="PANTHER" id="PTHR47691">
    <property type="entry name" value="REGULATOR-RELATED"/>
    <property type="match status" value="1"/>
</dbReference>
<dbReference type="SUPFAM" id="SSF48452">
    <property type="entry name" value="TPR-like"/>
    <property type="match status" value="2"/>
</dbReference>
<dbReference type="Pfam" id="PF00931">
    <property type="entry name" value="NB-ARC"/>
    <property type="match status" value="1"/>
</dbReference>
<dbReference type="InterPro" id="IPR059179">
    <property type="entry name" value="MLKL-like_MCAfunc"/>
</dbReference>
<gene>
    <name evidence="3" type="ORF">B0H17DRAFT_1211201</name>
</gene>
<organism evidence="3 4">
    <name type="scientific">Mycena rosella</name>
    <name type="common">Pink bonnet</name>
    <name type="synonym">Agaricus rosellus</name>
    <dbReference type="NCBI Taxonomy" id="1033263"/>
    <lineage>
        <taxon>Eukaryota</taxon>
        <taxon>Fungi</taxon>
        <taxon>Dikarya</taxon>
        <taxon>Basidiomycota</taxon>
        <taxon>Agaricomycotina</taxon>
        <taxon>Agaricomycetes</taxon>
        <taxon>Agaricomycetidae</taxon>
        <taxon>Agaricales</taxon>
        <taxon>Marasmiineae</taxon>
        <taxon>Mycenaceae</taxon>
        <taxon>Mycena</taxon>
    </lineage>
</organism>
<protein>
    <recommendedName>
        <fullName evidence="2">NB-ARC domain-containing protein</fullName>
    </recommendedName>
</protein>
<accession>A0AAD7CUT5</accession>
<dbReference type="InterPro" id="IPR002182">
    <property type="entry name" value="NB-ARC"/>
</dbReference>
<dbReference type="Gene3D" id="3.40.50.300">
    <property type="entry name" value="P-loop containing nucleotide triphosphate hydrolases"/>
    <property type="match status" value="1"/>
</dbReference>
<dbReference type="InterPro" id="IPR027417">
    <property type="entry name" value="P-loop_NTPase"/>
</dbReference>